<evidence type="ECO:0000259" key="6">
    <source>
        <dbReference type="Pfam" id="PF00266"/>
    </source>
</evidence>
<dbReference type="InterPro" id="IPR016454">
    <property type="entry name" value="Cysteine_dSase"/>
</dbReference>
<dbReference type="InterPro" id="IPR015422">
    <property type="entry name" value="PyrdxlP-dep_Trfase_small"/>
</dbReference>
<keyword evidence="4" id="KW-0663">Pyridoxal phosphate</keyword>
<dbReference type="EMBL" id="DVNF01000147">
    <property type="protein sequence ID" value="HIU60719.1"/>
    <property type="molecule type" value="Genomic_DNA"/>
</dbReference>
<keyword evidence="7" id="KW-0032">Aminotransferase</keyword>
<organism evidence="7 8">
    <name type="scientific">Candidatus Stercoripulliclostridium merdigallinarum</name>
    <dbReference type="NCBI Taxonomy" id="2840951"/>
    <lineage>
        <taxon>Bacteria</taxon>
        <taxon>Bacillati</taxon>
        <taxon>Bacillota</taxon>
        <taxon>Clostridia</taxon>
        <taxon>Eubacteriales</taxon>
        <taxon>Candidatus Stercoripulliclostridium</taxon>
    </lineage>
</organism>
<dbReference type="InterPro" id="IPR015424">
    <property type="entry name" value="PyrdxlP-dep_Trfase"/>
</dbReference>
<dbReference type="PANTHER" id="PTHR43586:SF4">
    <property type="entry name" value="ISOPENICILLIN N EPIMERASE"/>
    <property type="match status" value="1"/>
</dbReference>
<evidence type="ECO:0000313" key="7">
    <source>
        <dbReference type="EMBL" id="HIU60719.1"/>
    </source>
</evidence>
<dbReference type="Proteomes" id="UP000824094">
    <property type="component" value="Unassembled WGS sequence"/>
</dbReference>
<dbReference type="GO" id="GO:0008483">
    <property type="term" value="F:transaminase activity"/>
    <property type="evidence" value="ECO:0007669"/>
    <property type="project" value="UniProtKB-KW"/>
</dbReference>
<dbReference type="InterPro" id="IPR000192">
    <property type="entry name" value="Aminotrans_V_dom"/>
</dbReference>
<comment type="caution">
    <text evidence="7">The sequence shown here is derived from an EMBL/GenBank/DDBJ whole genome shotgun (WGS) entry which is preliminary data.</text>
</comment>
<feature type="domain" description="Aminotransferase class V" evidence="6">
    <location>
        <begin position="8"/>
        <end position="362"/>
    </location>
</feature>
<comment type="cofactor">
    <cofactor evidence="1">
        <name>pyridoxal 5'-phosphate</name>
        <dbReference type="ChEBI" id="CHEBI:597326"/>
    </cofactor>
</comment>
<dbReference type="Gene3D" id="3.90.1150.10">
    <property type="entry name" value="Aspartate Aminotransferase, domain 1"/>
    <property type="match status" value="1"/>
</dbReference>
<comment type="similarity">
    <text evidence="2">Belongs to the class-V pyridoxal-phosphate-dependent aminotransferase family. Csd subfamily.</text>
</comment>
<dbReference type="AlphaFoldDB" id="A0A9D1MIM1"/>
<dbReference type="PIRSF" id="PIRSF005572">
    <property type="entry name" value="NifS"/>
    <property type="match status" value="1"/>
</dbReference>
<gene>
    <name evidence="7" type="ORF">IAB05_04955</name>
</gene>
<dbReference type="Pfam" id="PF00266">
    <property type="entry name" value="Aminotran_5"/>
    <property type="match status" value="1"/>
</dbReference>
<sequence>MFFDKECIYLDESATSRFKPNCVIKRVEKELKNSANAGRGGHKAAIRALESIEECRDSVIRATFDCDVILTKSCTEALNIAILGGDYRGEVLTTVYEHNSVLRPLERLKRKGIRVKYISAPDGIVTPEILKTNLSSDTSLVCIQEMSNVTGKIQPIDALGNLLSNYGIPFLVDGAQSLGRTDCDYSGVSMLAGAGHKGLHGPQGTGFLCVRKGIRLTPLLCGGTGTFSAGLNQPADIPEGFEAGTQNAPGYAGLSEGIKWTLKNKRRINKKITLLSEKALSALKAIDGVTLYSDEPNGVISFNVGDLSSSEVADIFDKDYSIAVRSGIHCAPLIHKSMGTLKRGAVRASFGYGNKSSDIDVLVAAIKDILNRK</sequence>
<name>A0A9D1MIM1_9FIRM</name>
<dbReference type="InterPro" id="IPR015421">
    <property type="entry name" value="PyrdxlP-dep_Trfase_major"/>
</dbReference>
<evidence type="ECO:0000256" key="2">
    <source>
        <dbReference type="ARBA" id="ARBA00010447"/>
    </source>
</evidence>
<dbReference type="Gene3D" id="3.40.640.10">
    <property type="entry name" value="Type I PLP-dependent aspartate aminotransferase-like (Major domain)"/>
    <property type="match status" value="1"/>
</dbReference>
<comment type="catalytic activity">
    <reaction evidence="5">
        <text>(sulfur carrier)-H + L-cysteine = (sulfur carrier)-SH + L-alanine</text>
        <dbReference type="Rhea" id="RHEA:43892"/>
        <dbReference type="Rhea" id="RHEA-COMP:14737"/>
        <dbReference type="Rhea" id="RHEA-COMP:14739"/>
        <dbReference type="ChEBI" id="CHEBI:29917"/>
        <dbReference type="ChEBI" id="CHEBI:35235"/>
        <dbReference type="ChEBI" id="CHEBI:57972"/>
        <dbReference type="ChEBI" id="CHEBI:64428"/>
        <dbReference type="EC" id="2.8.1.7"/>
    </reaction>
</comment>
<evidence type="ECO:0000256" key="4">
    <source>
        <dbReference type="ARBA" id="ARBA00022898"/>
    </source>
</evidence>
<keyword evidence="7" id="KW-0808">Transferase</keyword>
<proteinExistence type="inferred from homology"/>
<accession>A0A9D1MIM1</accession>
<evidence type="ECO:0000256" key="5">
    <source>
        <dbReference type="ARBA" id="ARBA00050776"/>
    </source>
</evidence>
<reference evidence="7" key="1">
    <citation type="submission" date="2020-10" db="EMBL/GenBank/DDBJ databases">
        <authorList>
            <person name="Gilroy R."/>
        </authorList>
    </citation>
    <scope>NUCLEOTIDE SEQUENCE</scope>
    <source>
        <strain evidence="7">18911</strain>
    </source>
</reference>
<dbReference type="SUPFAM" id="SSF53383">
    <property type="entry name" value="PLP-dependent transferases"/>
    <property type="match status" value="1"/>
</dbReference>
<dbReference type="PANTHER" id="PTHR43586">
    <property type="entry name" value="CYSTEINE DESULFURASE"/>
    <property type="match status" value="1"/>
</dbReference>
<dbReference type="GO" id="GO:0031071">
    <property type="term" value="F:cysteine desulfurase activity"/>
    <property type="evidence" value="ECO:0007669"/>
    <property type="project" value="UniProtKB-EC"/>
</dbReference>
<reference evidence="7" key="2">
    <citation type="journal article" date="2021" name="PeerJ">
        <title>Extensive microbial diversity within the chicken gut microbiome revealed by metagenomics and culture.</title>
        <authorList>
            <person name="Gilroy R."/>
            <person name="Ravi A."/>
            <person name="Getino M."/>
            <person name="Pursley I."/>
            <person name="Horton D.L."/>
            <person name="Alikhan N.F."/>
            <person name="Baker D."/>
            <person name="Gharbi K."/>
            <person name="Hall N."/>
            <person name="Watson M."/>
            <person name="Adriaenssens E.M."/>
            <person name="Foster-Nyarko E."/>
            <person name="Jarju S."/>
            <person name="Secka A."/>
            <person name="Antonio M."/>
            <person name="Oren A."/>
            <person name="Chaudhuri R.R."/>
            <person name="La Ragione R."/>
            <person name="Hildebrand F."/>
            <person name="Pallen M.J."/>
        </authorList>
    </citation>
    <scope>NUCLEOTIDE SEQUENCE</scope>
    <source>
        <strain evidence="7">18911</strain>
    </source>
</reference>
<evidence type="ECO:0000256" key="3">
    <source>
        <dbReference type="ARBA" id="ARBA00012239"/>
    </source>
</evidence>
<dbReference type="EC" id="2.8.1.7" evidence="3"/>
<protein>
    <recommendedName>
        <fullName evidence="3">cysteine desulfurase</fullName>
        <ecNumber evidence="3">2.8.1.7</ecNumber>
    </recommendedName>
</protein>
<evidence type="ECO:0000313" key="8">
    <source>
        <dbReference type="Proteomes" id="UP000824094"/>
    </source>
</evidence>
<evidence type="ECO:0000256" key="1">
    <source>
        <dbReference type="ARBA" id="ARBA00001933"/>
    </source>
</evidence>